<dbReference type="SUPFAM" id="SSF53756">
    <property type="entry name" value="UDP-Glycosyltransferase/glycogen phosphorylase"/>
    <property type="match status" value="1"/>
</dbReference>
<dbReference type="GO" id="GO:0016757">
    <property type="term" value="F:glycosyltransferase activity"/>
    <property type="evidence" value="ECO:0007669"/>
    <property type="project" value="InterPro"/>
</dbReference>
<dbReference type="Pfam" id="PF13439">
    <property type="entry name" value="Glyco_transf_4"/>
    <property type="match status" value="1"/>
</dbReference>
<dbReference type="Pfam" id="PF00534">
    <property type="entry name" value="Glycos_transf_1"/>
    <property type="match status" value="1"/>
</dbReference>
<comment type="caution">
    <text evidence="4">The sequence shown here is derived from an EMBL/GenBank/DDBJ whole genome shotgun (WGS) entry which is preliminary data.</text>
</comment>
<dbReference type="PANTHER" id="PTHR46401">
    <property type="entry name" value="GLYCOSYLTRANSFERASE WBBK-RELATED"/>
    <property type="match status" value="1"/>
</dbReference>
<dbReference type="Gene3D" id="3.40.50.2000">
    <property type="entry name" value="Glycogen Phosphorylase B"/>
    <property type="match status" value="2"/>
</dbReference>
<dbReference type="EMBL" id="PETL01000254">
    <property type="protein sequence ID" value="PIV63835.1"/>
    <property type="molecule type" value="Genomic_DNA"/>
</dbReference>
<evidence type="ECO:0000313" key="4">
    <source>
        <dbReference type="EMBL" id="PIV63835.1"/>
    </source>
</evidence>
<name>A0A2M7E801_9BACT</name>
<organism evidence="4 5">
    <name type="scientific">bacterium (Candidatus Ratteibacteria) CG01_land_8_20_14_3_00_40_19</name>
    <dbReference type="NCBI Taxonomy" id="2014290"/>
    <lineage>
        <taxon>Bacteria</taxon>
        <taxon>Candidatus Ratteibacteria</taxon>
    </lineage>
</organism>
<keyword evidence="1 4" id="KW-0808">Transferase</keyword>
<proteinExistence type="predicted"/>
<reference evidence="5" key="1">
    <citation type="submission" date="2017-09" db="EMBL/GenBank/DDBJ databases">
        <title>Depth-based differentiation of microbial function through sediment-hosted aquifers and enrichment of novel symbionts in the deep terrestrial subsurface.</title>
        <authorList>
            <person name="Probst A.J."/>
            <person name="Ladd B."/>
            <person name="Jarett J.K."/>
            <person name="Geller-Mcgrath D.E."/>
            <person name="Sieber C.M.K."/>
            <person name="Emerson J.B."/>
            <person name="Anantharaman K."/>
            <person name="Thomas B.C."/>
            <person name="Malmstrom R."/>
            <person name="Stieglmeier M."/>
            <person name="Klingl A."/>
            <person name="Woyke T."/>
            <person name="Ryan C.M."/>
            <person name="Banfield J.F."/>
        </authorList>
    </citation>
    <scope>NUCLEOTIDE SEQUENCE [LARGE SCALE GENOMIC DNA]</scope>
</reference>
<sequence length="377" mass="43037">MRIGMVSSYPPIECGIATYTEYLVDGLRRLGNEVYIVSQFGGEGEKVHPAFHANDPDLAEKIFQMMAKFTPDVVHIQHEYGLFGRPKGVNVIPLVHRFKLCRTPVVITFHTIYEDFSREEKIILETLIRTADSVIVHEEYQKEAILKKIGSFNNIRVIPHGAREIEAIPEAKKKIGLNKDRKVILLAGYFRPSKGLERIVRIFPRIAERVDNAVLVIAGKIRQQEYRDYTDEFFRLVNDSPTLDRIMILRGQFPQKTFDTILSAANVVPLPYQKGSQSGILVHCLAFGRPVVVSPEVRALREMVTRAKCGLIANNDDEFVEHLVKILNDDVFYNELSKNARDYVKGTLSWKIVAQKTINIYHNVLLVPYGRAKYIDV</sequence>
<evidence type="ECO:0000256" key="1">
    <source>
        <dbReference type="ARBA" id="ARBA00022679"/>
    </source>
</evidence>
<dbReference type="AlphaFoldDB" id="A0A2M7E801"/>
<protein>
    <submittedName>
        <fullName evidence="4">Glycosyl transferase</fullName>
    </submittedName>
</protein>
<dbReference type="InterPro" id="IPR001296">
    <property type="entry name" value="Glyco_trans_1"/>
</dbReference>
<dbReference type="PANTHER" id="PTHR46401:SF2">
    <property type="entry name" value="GLYCOSYLTRANSFERASE WBBK-RELATED"/>
    <property type="match status" value="1"/>
</dbReference>
<accession>A0A2M7E801</accession>
<evidence type="ECO:0000259" key="2">
    <source>
        <dbReference type="Pfam" id="PF00534"/>
    </source>
</evidence>
<evidence type="ECO:0000259" key="3">
    <source>
        <dbReference type="Pfam" id="PF13439"/>
    </source>
</evidence>
<evidence type="ECO:0000313" key="5">
    <source>
        <dbReference type="Proteomes" id="UP000228886"/>
    </source>
</evidence>
<dbReference type="GO" id="GO:0009103">
    <property type="term" value="P:lipopolysaccharide biosynthetic process"/>
    <property type="evidence" value="ECO:0007669"/>
    <property type="project" value="TreeGrafter"/>
</dbReference>
<dbReference type="InterPro" id="IPR028098">
    <property type="entry name" value="Glyco_trans_4-like_N"/>
</dbReference>
<gene>
    <name evidence="4" type="ORF">COS11_05345</name>
</gene>
<feature type="domain" description="Glycosyl transferase family 1" evidence="2">
    <location>
        <begin position="169"/>
        <end position="342"/>
    </location>
</feature>
<feature type="domain" description="Glycosyltransferase subfamily 4-like N-terminal" evidence="3">
    <location>
        <begin position="15"/>
        <end position="161"/>
    </location>
</feature>
<dbReference type="Proteomes" id="UP000228886">
    <property type="component" value="Unassembled WGS sequence"/>
</dbReference>